<evidence type="ECO:0000313" key="1">
    <source>
        <dbReference type="Proteomes" id="UP000887566"/>
    </source>
</evidence>
<sequence length="165" mass="18036">MGGWCFYYYRNSSWPNNVPTQNAAQTMCGPKGNLAVGVTYKMLETYKTKYTSASQLVAWIALVRNAASASGWEWKTLLPNGNYTTFPAIMANLPWGSGEPGNDPVENAGWVGNNRGVCDVNGDMTGYGGAPMAIICQFAPQKWTYTQRGYGLFTNAAYRIAQMTA</sequence>
<dbReference type="Proteomes" id="UP000887566">
    <property type="component" value="Unplaced"/>
</dbReference>
<organism evidence="1 2">
    <name type="scientific">Plectus sambesii</name>
    <dbReference type="NCBI Taxonomy" id="2011161"/>
    <lineage>
        <taxon>Eukaryota</taxon>
        <taxon>Metazoa</taxon>
        <taxon>Ecdysozoa</taxon>
        <taxon>Nematoda</taxon>
        <taxon>Chromadorea</taxon>
        <taxon>Plectida</taxon>
        <taxon>Plectina</taxon>
        <taxon>Plectoidea</taxon>
        <taxon>Plectidae</taxon>
        <taxon>Plectus</taxon>
    </lineage>
</organism>
<evidence type="ECO:0000313" key="2">
    <source>
        <dbReference type="WBParaSite" id="PSAMB.scaffold9837size4582.g32796.t1"/>
    </source>
</evidence>
<protein>
    <submittedName>
        <fullName evidence="2">C-type lectin domain-containing protein</fullName>
    </submittedName>
</protein>
<reference evidence="2" key="1">
    <citation type="submission" date="2022-11" db="UniProtKB">
        <authorList>
            <consortium name="WormBaseParasite"/>
        </authorList>
    </citation>
    <scope>IDENTIFICATION</scope>
</reference>
<proteinExistence type="predicted"/>
<dbReference type="WBParaSite" id="PSAMB.scaffold9837size4582.g32796.t1">
    <property type="protein sequence ID" value="PSAMB.scaffold9837size4582.g32796.t1"/>
    <property type="gene ID" value="PSAMB.scaffold9837size4582.g32796"/>
</dbReference>
<accession>A0A914XNV6</accession>
<name>A0A914XNV6_9BILA</name>
<dbReference type="AlphaFoldDB" id="A0A914XNV6"/>
<keyword evidence="1" id="KW-1185">Reference proteome</keyword>